<dbReference type="GO" id="GO:0036503">
    <property type="term" value="P:ERAD pathway"/>
    <property type="evidence" value="ECO:0007669"/>
    <property type="project" value="TreeGrafter"/>
</dbReference>
<dbReference type="Pfam" id="PF08238">
    <property type="entry name" value="Sel1"/>
    <property type="match status" value="11"/>
</dbReference>
<evidence type="ECO:0000256" key="2">
    <source>
        <dbReference type="SAM" id="MobiDB-lite"/>
    </source>
</evidence>
<gene>
    <name evidence="4" type="ORF">QLX08_005047</name>
</gene>
<accession>A0AAW0ZZV5</accession>
<dbReference type="SMART" id="SM00671">
    <property type="entry name" value="SEL1"/>
    <property type="match status" value="10"/>
</dbReference>
<keyword evidence="5" id="KW-1185">Reference proteome</keyword>
<evidence type="ECO:0000313" key="4">
    <source>
        <dbReference type="EMBL" id="KAK9303290.1"/>
    </source>
</evidence>
<dbReference type="EMBL" id="JAWNGG020000081">
    <property type="protein sequence ID" value="KAK9303290.1"/>
    <property type="molecule type" value="Genomic_DNA"/>
</dbReference>
<protein>
    <recommendedName>
        <fullName evidence="6">Protein sel-1 homolog 1</fullName>
    </recommendedName>
</protein>
<feature type="signal peptide" evidence="3">
    <location>
        <begin position="1"/>
        <end position="18"/>
    </location>
</feature>
<dbReference type="PANTHER" id="PTHR11102:SF147">
    <property type="entry name" value="SEL1L ADAPTOR SUBUNIT OF ERAD E3 UBIQUITIN LIGASE"/>
    <property type="match status" value="1"/>
</dbReference>
<evidence type="ECO:0008006" key="6">
    <source>
        <dbReference type="Google" id="ProtNLM"/>
    </source>
</evidence>
<dbReference type="SUPFAM" id="SSF81901">
    <property type="entry name" value="HCP-like"/>
    <property type="match status" value="3"/>
</dbReference>
<organism evidence="4 5">
    <name type="scientific">Tetragonisca angustula</name>
    <dbReference type="NCBI Taxonomy" id="166442"/>
    <lineage>
        <taxon>Eukaryota</taxon>
        <taxon>Metazoa</taxon>
        <taxon>Ecdysozoa</taxon>
        <taxon>Arthropoda</taxon>
        <taxon>Hexapoda</taxon>
        <taxon>Insecta</taxon>
        <taxon>Pterygota</taxon>
        <taxon>Neoptera</taxon>
        <taxon>Endopterygota</taxon>
        <taxon>Hymenoptera</taxon>
        <taxon>Apocrita</taxon>
        <taxon>Aculeata</taxon>
        <taxon>Apoidea</taxon>
        <taxon>Anthophila</taxon>
        <taxon>Apidae</taxon>
        <taxon>Tetragonisca</taxon>
    </lineage>
</organism>
<keyword evidence="3" id="KW-0732">Signal</keyword>
<feature type="chain" id="PRO_5043497507" description="Protein sel-1 homolog 1" evidence="3">
    <location>
        <begin position="19"/>
        <end position="743"/>
    </location>
</feature>
<evidence type="ECO:0000313" key="5">
    <source>
        <dbReference type="Proteomes" id="UP001432146"/>
    </source>
</evidence>
<dbReference type="Proteomes" id="UP001432146">
    <property type="component" value="Unassembled WGS sequence"/>
</dbReference>
<comment type="caution">
    <text evidence="4">The sequence shown here is derived from an EMBL/GenBank/DDBJ whole genome shotgun (WGS) entry which is preliminary data.</text>
</comment>
<name>A0AAW0ZZV5_9HYME</name>
<dbReference type="AlphaFoldDB" id="A0AAW0ZZV5"/>
<dbReference type="PANTHER" id="PTHR11102">
    <property type="entry name" value="SEL-1-LIKE PROTEIN"/>
    <property type="match status" value="1"/>
</dbReference>
<feature type="region of interest" description="Disordered" evidence="2">
    <location>
        <begin position="72"/>
        <end position="91"/>
    </location>
</feature>
<dbReference type="GO" id="GO:0005789">
    <property type="term" value="C:endoplasmic reticulum membrane"/>
    <property type="evidence" value="ECO:0007669"/>
    <property type="project" value="TreeGrafter"/>
</dbReference>
<proteinExistence type="inferred from homology"/>
<dbReference type="Gene3D" id="1.25.40.10">
    <property type="entry name" value="Tetratricopeptide repeat domain"/>
    <property type="match status" value="3"/>
</dbReference>
<reference evidence="4 5" key="1">
    <citation type="submission" date="2024-05" db="EMBL/GenBank/DDBJ databases">
        <title>The nuclear and mitochondrial genome assemblies of Tetragonisca angustula (Apidae: Meliponini), a tiny yet remarkable pollinator in the Neotropics.</title>
        <authorList>
            <person name="Ferrari R."/>
            <person name="Ricardo P.C."/>
            <person name="Dias F.C."/>
            <person name="Araujo N.S."/>
            <person name="Soares D.O."/>
            <person name="Zhou Q.-S."/>
            <person name="Zhu C.-D."/>
            <person name="Coutinho L."/>
            <person name="Airas M.C."/>
            <person name="Batista T.M."/>
        </authorList>
    </citation>
    <scope>NUCLEOTIDE SEQUENCE [LARGE SCALE GENOMIC DNA]</scope>
    <source>
        <strain evidence="4">ASF017062</strain>
        <tissue evidence="4">Abdomen</tissue>
    </source>
</reference>
<dbReference type="InterPro" id="IPR011990">
    <property type="entry name" value="TPR-like_helical_dom_sf"/>
</dbReference>
<dbReference type="InterPro" id="IPR006597">
    <property type="entry name" value="Sel1-like"/>
</dbReference>
<comment type="similarity">
    <text evidence="1">Belongs to the sel-1 family.</text>
</comment>
<sequence length="743" mass="82632">MKLRKELILLLLIMSAASESVVSKKRSDTSEEEAEEDVSLEENAFEHLQELKALHDTILKIVPASEPSYLDDKITKRKEETENDPKTKDESPVMRNVWMKTMIAQTKNIDLPNSNLRIEEEDNEVWNEEEQLEPLSEEIQEPLTPEQQEAELIFKKAQSLLNATRSNKEEAYKLLTSAAILGHREAWSMLAWAQLLGTQFGSASSGQDIPAAYEIFKELAETGLPSAHMGMGFLYATGLGGVHASQAKALLHYTAAALGDDTRAQMALGYRHWAGVTTPASCERALDFYRKVANKVAEEVSLSGGPVVQRVRLLDEQENPAYSSGIFDQDLIEYYQLLAKKGDIQAQVGLGQLHYQGGRGVPLDHERALQYFQHAADAGNPLAMAFLGKIYLEGSDIVKQDNETAYKYFKKAAELGNPVGQSGLGLMYLYGRGVERDTAKALQYFSEAAEQGWVDGQLQLGNMYFSGTGVRRDYKLANKYFSLASQSGHVLAFYNLAQMHATGTGMMRSCPAAVELLKNVAERGKWSDQLMVAHTDYREGRINEAFVNYALLAEMGYEVAQSNAAFILDKGETTILSEEEGLVRALALWARAAAQGYSAAQVKLGDAHYYGRGTKVDYEAAASHYRSASEQQHNAQAMFNLGYMHERGLGLAKDRHLAKRCYDLAAEASPDARIPVALALIKLSFLFGLDYLQEFSLADHLNKWDQLLGQNWDLYLIGLLTGMLSLIIYFRRPQPPPPPPRIN</sequence>
<evidence type="ECO:0000256" key="1">
    <source>
        <dbReference type="ARBA" id="ARBA00038101"/>
    </source>
</evidence>
<dbReference type="InterPro" id="IPR050767">
    <property type="entry name" value="Sel1_AlgK"/>
</dbReference>
<evidence type="ECO:0000256" key="3">
    <source>
        <dbReference type="SAM" id="SignalP"/>
    </source>
</evidence>